<dbReference type="Proteomes" id="UP000541444">
    <property type="component" value="Unassembled WGS sequence"/>
</dbReference>
<gene>
    <name evidence="1" type="ORF">GIB67_030455</name>
</gene>
<evidence type="ECO:0000313" key="2">
    <source>
        <dbReference type="Proteomes" id="UP000541444"/>
    </source>
</evidence>
<feature type="non-terminal residue" evidence="1">
    <location>
        <position position="1"/>
    </location>
</feature>
<keyword evidence="2" id="KW-1185">Reference proteome</keyword>
<reference evidence="1 2" key="1">
    <citation type="journal article" date="2020" name="IScience">
        <title>Genome Sequencing of the Endangered Kingdonia uniflora (Circaeasteraceae, Ranunculales) Reveals Potential Mechanisms of Evolutionary Specialization.</title>
        <authorList>
            <person name="Sun Y."/>
            <person name="Deng T."/>
            <person name="Zhang A."/>
            <person name="Moore M.J."/>
            <person name="Landis J.B."/>
            <person name="Lin N."/>
            <person name="Zhang H."/>
            <person name="Zhang X."/>
            <person name="Huang J."/>
            <person name="Zhang X."/>
            <person name="Sun H."/>
            <person name="Wang H."/>
        </authorList>
    </citation>
    <scope>NUCLEOTIDE SEQUENCE [LARGE SCALE GENOMIC DNA]</scope>
    <source>
        <strain evidence="1">TB1705</strain>
        <tissue evidence="1">Leaf</tissue>
    </source>
</reference>
<sequence length="126" mass="14158">PELVIIGDSSGLKALLHIIEVGVDLTAMTYAIRTIFNLYMINKNILKAIEDGAVKVIMKKVLMEHAFMSCGLSFVSYPYLLNDSKKLMEIYEEEKKYMSLSRVVHNGTTVARKAVNSILAQIYKAK</sequence>
<accession>A0A7J7P716</accession>
<comment type="caution">
    <text evidence="1">The sequence shown here is derived from an EMBL/GenBank/DDBJ whole genome shotgun (WGS) entry which is preliminary data.</text>
</comment>
<dbReference type="AlphaFoldDB" id="A0A7J7P716"/>
<organism evidence="1 2">
    <name type="scientific">Kingdonia uniflora</name>
    <dbReference type="NCBI Taxonomy" id="39325"/>
    <lineage>
        <taxon>Eukaryota</taxon>
        <taxon>Viridiplantae</taxon>
        <taxon>Streptophyta</taxon>
        <taxon>Embryophyta</taxon>
        <taxon>Tracheophyta</taxon>
        <taxon>Spermatophyta</taxon>
        <taxon>Magnoliopsida</taxon>
        <taxon>Ranunculales</taxon>
        <taxon>Circaeasteraceae</taxon>
        <taxon>Kingdonia</taxon>
    </lineage>
</organism>
<evidence type="ECO:0000313" key="1">
    <source>
        <dbReference type="EMBL" id="KAF6175237.1"/>
    </source>
</evidence>
<proteinExistence type="predicted"/>
<protein>
    <submittedName>
        <fullName evidence="1">Uncharacterized protein</fullName>
    </submittedName>
</protein>
<name>A0A7J7P716_9MAGN</name>
<dbReference type="OrthoDB" id="1708980at2759"/>
<dbReference type="EMBL" id="JACGCM010000203">
    <property type="protein sequence ID" value="KAF6175237.1"/>
    <property type="molecule type" value="Genomic_DNA"/>
</dbReference>